<dbReference type="GO" id="GO:0050660">
    <property type="term" value="F:flavin adenine dinucleotide binding"/>
    <property type="evidence" value="ECO:0007669"/>
    <property type="project" value="TreeGrafter"/>
</dbReference>
<dbReference type="GO" id="GO:0004497">
    <property type="term" value="F:monooxygenase activity"/>
    <property type="evidence" value="ECO:0007669"/>
    <property type="project" value="TreeGrafter"/>
</dbReference>
<organism evidence="2 3">
    <name type="scientific">Micromonospora saelicesensis</name>
    <dbReference type="NCBI Taxonomy" id="285676"/>
    <lineage>
        <taxon>Bacteria</taxon>
        <taxon>Bacillati</taxon>
        <taxon>Actinomycetota</taxon>
        <taxon>Actinomycetes</taxon>
        <taxon>Micromonosporales</taxon>
        <taxon>Micromonosporaceae</taxon>
        <taxon>Micromonospora</taxon>
    </lineage>
</organism>
<gene>
    <name evidence="2" type="ORF">GA0070561_0587</name>
</gene>
<dbReference type="STRING" id="285676.GA0070561_0587"/>
<protein>
    <submittedName>
        <fullName evidence="2">Predicted flavoprotein CzcO associated with the cation diffusion facilitator CzcD</fullName>
    </submittedName>
</protein>
<evidence type="ECO:0000313" key="3">
    <source>
        <dbReference type="Proteomes" id="UP000198864"/>
    </source>
</evidence>
<name>A0A1C4U0Y8_9ACTN</name>
<dbReference type="Proteomes" id="UP000198864">
    <property type="component" value="Unassembled WGS sequence"/>
</dbReference>
<dbReference type="AlphaFoldDB" id="A0A1C4U0Y8"/>
<dbReference type="PRINTS" id="PR00469">
    <property type="entry name" value="PNDRDTASEII"/>
</dbReference>
<dbReference type="PANTHER" id="PTHR43539">
    <property type="entry name" value="FLAVIN-BINDING MONOOXYGENASE-LIKE PROTEIN (AFU_ORTHOLOGUE AFUA_4G09220)"/>
    <property type="match status" value="1"/>
</dbReference>
<keyword evidence="1" id="KW-0560">Oxidoreductase</keyword>
<dbReference type="PANTHER" id="PTHR43539:SF78">
    <property type="entry name" value="FLAVIN-CONTAINING MONOOXYGENASE"/>
    <property type="match status" value="1"/>
</dbReference>
<dbReference type="InterPro" id="IPR050982">
    <property type="entry name" value="Auxin_biosynth/cation_transpt"/>
</dbReference>
<accession>A0A1C4U0Y8</accession>
<dbReference type="Gene3D" id="3.50.50.60">
    <property type="entry name" value="FAD/NAD(P)-binding domain"/>
    <property type="match status" value="1"/>
</dbReference>
<evidence type="ECO:0000313" key="2">
    <source>
        <dbReference type="EMBL" id="SCE65284.1"/>
    </source>
</evidence>
<dbReference type="EMBL" id="FMCR01000001">
    <property type="protein sequence ID" value="SCE65284.1"/>
    <property type="molecule type" value="Genomic_DNA"/>
</dbReference>
<dbReference type="InterPro" id="IPR036188">
    <property type="entry name" value="FAD/NAD-bd_sf"/>
</dbReference>
<proteinExistence type="predicted"/>
<sequence length="377" mass="40389">MIGATVEAGHSGDIRGVVAHVDTHSVDVVVIGAGQAGLSAGYHLHRTGVAPGSGFVILDADDGPGGAWQHRWPTLVFDRVHGFHDLPGLPLPPTEPQRPASEQVRAYFAAYERAFDLPVRRPVRVRAVRSRPDGRLDVHTDRGTWTARALINATGTWTRPFWPHYPGRSTFRGRQLHTADYRGPAEFSGLRVVVVGGGTSAVQLLGEVSTVAATTTWVTRRPPTFNDEEFGPELGRAAVARVDQAVRAGRPPGSVVGVTGLPVTPEVRRLRERGVLDRLPMFDRITPDGVAWTDGRFVPADVILWCTGFRAAIDHLAPLGLRAPGGGITMDGTRVVADARVHLVGYGPSASTIGANRAGRAAVNEIRAWLTPAPALH</sequence>
<reference evidence="2 3" key="1">
    <citation type="submission" date="2016-06" db="EMBL/GenBank/DDBJ databases">
        <authorList>
            <person name="Kjaerup R.B."/>
            <person name="Dalgaard T.S."/>
            <person name="Juul-Madsen H.R."/>
        </authorList>
    </citation>
    <scope>NUCLEOTIDE SEQUENCE [LARGE SCALE GENOMIC DNA]</scope>
    <source>
        <strain evidence="2 3">DSM 44871</strain>
    </source>
</reference>
<dbReference type="SUPFAM" id="SSF51905">
    <property type="entry name" value="FAD/NAD(P)-binding domain"/>
    <property type="match status" value="2"/>
</dbReference>
<dbReference type="Pfam" id="PF13738">
    <property type="entry name" value="Pyr_redox_3"/>
    <property type="match status" value="1"/>
</dbReference>
<evidence type="ECO:0000256" key="1">
    <source>
        <dbReference type="ARBA" id="ARBA00023002"/>
    </source>
</evidence>
<dbReference type="PRINTS" id="PR00368">
    <property type="entry name" value="FADPNR"/>
</dbReference>